<dbReference type="SMART" id="SM00342">
    <property type="entry name" value="HTH_ARAC"/>
    <property type="match status" value="1"/>
</dbReference>
<evidence type="ECO:0000256" key="9">
    <source>
        <dbReference type="SAM" id="SignalP"/>
    </source>
</evidence>
<dbReference type="Gene3D" id="1.10.287.130">
    <property type="match status" value="1"/>
</dbReference>
<dbReference type="SUPFAM" id="SSF63829">
    <property type="entry name" value="Calcium-dependent phosphotriesterase"/>
    <property type="match status" value="2"/>
</dbReference>
<proteinExistence type="predicted"/>
<dbReference type="Pfam" id="PF12833">
    <property type="entry name" value="HTH_18"/>
    <property type="match status" value="1"/>
</dbReference>
<dbReference type="SUPFAM" id="SSF47384">
    <property type="entry name" value="Homodimeric domain of signal transducing histidine kinase"/>
    <property type="match status" value="1"/>
</dbReference>
<dbReference type="InterPro" id="IPR015943">
    <property type="entry name" value="WD40/YVTN_repeat-like_dom_sf"/>
</dbReference>
<gene>
    <name evidence="13" type="ORF">HC176_06965</name>
</gene>
<evidence type="ECO:0000259" key="11">
    <source>
        <dbReference type="PROSITE" id="PS50109"/>
    </source>
</evidence>
<dbReference type="InterPro" id="IPR003661">
    <property type="entry name" value="HisK_dim/P_dom"/>
</dbReference>
<dbReference type="Gene3D" id="2.60.40.10">
    <property type="entry name" value="Immunoglobulins"/>
    <property type="match status" value="1"/>
</dbReference>
<dbReference type="InterPro" id="IPR011006">
    <property type="entry name" value="CheY-like_superfamily"/>
</dbReference>
<keyword evidence="8" id="KW-0472">Membrane</keyword>
<evidence type="ECO:0000256" key="6">
    <source>
        <dbReference type="ARBA" id="ARBA00023163"/>
    </source>
</evidence>
<dbReference type="InterPro" id="IPR009057">
    <property type="entry name" value="Homeodomain-like_sf"/>
</dbReference>
<dbReference type="InterPro" id="IPR011123">
    <property type="entry name" value="Y_Y_Y"/>
</dbReference>
<dbReference type="InterPro" id="IPR005467">
    <property type="entry name" value="His_kinase_dom"/>
</dbReference>
<feature type="domain" description="Histidine kinase" evidence="11">
    <location>
        <begin position="800"/>
        <end position="1012"/>
    </location>
</feature>
<accession>A0ABX1DDY9</accession>
<feature type="domain" description="Response regulatory" evidence="12">
    <location>
        <begin position="1045"/>
        <end position="1160"/>
    </location>
</feature>
<dbReference type="Proteomes" id="UP000760545">
    <property type="component" value="Unassembled WGS sequence"/>
</dbReference>
<dbReference type="SMART" id="SM00448">
    <property type="entry name" value="REC"/>
    <property type="match status" value="1"/>
</dbReference>
<evidence type="ECO:0000256" key="1">
    <source>
        <dbReference type="ARBA" id="ARBA00000085"/>
    </source>
</evidence>
<dbReference type="Pfam" id="PF02518">
    <property type="entry name" value="HATPase_c"/>
    <property type="match status" value="1"/>
</dbReference>
<feature type="modified residue" description="4-aspartylphosphate" evidence="7">
    <location>
        <position position="1093"/>
    </location>
</feature>
<dbReference type="InterPro" id="IPR011110">
    <property type="entry name" value="Reg_prop"/>
</dbReference>
<evidence type="ECO:0000256" key="3">
    <source>
        <dbReference type="ARBA" id="ARBA00022553"/>
    </source>
</evidence>
<evidence type="ECO:0000256" key="2">
    <source>
        <dbReference type="ARBA" id="ARBA00012438"/>
    </source>
</evidence>
<dbReference type="InterPro" id="IPR018060">
    <property type="entry name" value="HTH_AraC"/>
</dbReference>
<dbReference type="Pfam" id="PF07494">
    <property type="entry name" value="Reg_prop"/>
    <property type="match status" value="3"/>
</dbReference>
<dbReference type="PROSITE" id="PS01124">
    <property type="entry name" value="HTH_ARAC_FAMILY_2"/>
    <property type="match status" value="1"/>
</dbReference>
<feature type="signal peptide" evidence="9">
    <location>
        <begin position="1"/>
        <end position="18"/>
    </location>
</feature>
<dbReference type="CDD" id="cd17574">
    <property type="entry name" value="REC_OmpR"/>
    <property type="match status" value="1"/>
</dbReference>
<dbReference type="PROSITE" id="PS50110">
    <property type="entry name" value="RESPONSE_REGULATORY"/>
    <property type="match status" value="1"/>
</dbReference>
<evidence type="ECO:0000256" key="8">
    <source>
        <dbReference type="SAM" id="Phobius"/>
    </source>
</evidence>
<evidence type="ECO:0000256" key="5">
    <source>
        <dbReference type="ARBA" id="ARBA00023125"/>
    </source>
</evidence>
<evidence type="ECO:0000313" key="14">
    <source>
        <dbReference type="Proteomes" id="UP000760545"/>
    </source>
</evidence>
<dbReference type="Gene3D" id="2.130.10.10">
    <property type="entry name" value="YVTN repeat-like/Quinoprotein amine dehydrogenase"/>
    <property type="match status" value="2"/>
</dbReference>
<dbReference type="RefSeq" id="WP_167917468.1">
    <property type="nucleotide sequence ID" value="NZ_JAAVJS010000007.1"/>
</dbReference>
<dbReference type="PANTHER" id="PTHR43547">
    <property type="entry name" value="TWO-COMPONENT HISTIDINE KINASE"/>
    <property type="match status" value="1"/>
</dbReference>
<dbReference type="EC" id="2.7.13.3" evidence="2"/>
<dbReference type="SUPFAM" id="SSF55874">
    <property type="entry name" value="ATPase domain of HSP90 chaperone/DNA topoisomerase II/histidine kinase"/>
    <property type="match status" value="1"/>
</dbReference>
<protein>
    <recommendedName>
        <fullName evidence="2">histidine kinase</fullName>
        <ecNumber evidence="2">2.7.13.3</ecNumber>
    </recommendedName>
</protein>
<dbReference type="PRINTS" id="PR00032">
    <property type="entry name" value="HTHARAC"/>
</dbReference>
<dbReference type="SMART" id="SM00388">
    <property type="entry name" value="HisKA"/>
    <property type="match status" value="1"/>
</dbReference>
<dbReference type="SMART" id="SM00387">
    <property type="entry name" value="HATPase_c"/>
    <property type="match status" value="1"/>
</dbReference>
<dbReference type="InterPro" id="IPR013783">
    <property type="entry name" value="Ig-like_fold"/>
</dbReference>
<comment type="caution">
    <text evidence="13">The sequence shown here is derived from an EMBL/GenBank/DDBJ whole genome shotgun (WGS) entry which is preliminary data.</text>
</comment>
<dbReference type="Pfam" id="PF07495">
    <property type="entry name" value="Y_Y_Y"/>
    <property type="match status" value="1"/>
</dbReference>
<keyword evidence="8" id="KW-1133">Transmembrane helix</keyword>
<dbReference type="InterPro" id="IPR018062">
    <property type="entry name" value="HTH_AraC-typ_CS"/>
</dbReference>
<keyword evidence="3 7" id="KW-0597">Phosphoprotein</keyword>
<dbReference type="PROSITE" id="PS00041">
    <property type="entry name" value="HTH_ARAC_FAMILY_1"/>
    <property type="match status" value="1"/>
</dbReference>
<dbReference type="Pfam" id="PF00072">
    <property type="entry name" value="Response_reg"/>
    <property type="match status" value="1"/>
</dbReference>
<dbReference type="Gene3D" id="3.30.565.10">
    <property type="entry name" value="Histidine kinase-like ATPase, C-terminal domain"/>
    <property type="match status" value="1"/>
</dbReference>
<dbReference type="Gene3D" id="3.40.50.2300">
    <property type="match status" value="1"/>
</dbReference>
<dbReference type="InterPro" id="IPR020449">
    <property type="entry name" value="Tscrpt_reg_AraC-type_HTH"/>
</dbReference>
<dbReference type="PANTHER" id="PTHR43547:SF2">
    <property type="entry name" value="HYBRID SIGNAL TRANSDUCTION HISTIDINE KINASE C"/>
    <property type="match status" value="1"/>
</dbReference>
<dbReference type="CDD" id="cd00082">
    <property type="entry name" value="HisKA"/>
    <property type="match status" value="1"/>
</dbReference>
<dbReference type="InterPro" id="IPR036097">
    <property type="entry name" value="HisK_dim/P_sf"/>
</dbReference>
<dbReference type="Gene3D" id="1.10.10.60">
    <property type="entry name" value="Homeodomain-like"/>
    <property type="match status" value="1"/>
</dbReference>
<sequence>MSTLRTVLVLLITFAVFAQNHKEQMAFRGLTVEHGLSQNSVISMVQDSIGYMWFATQDGLNRYNGRSFKHYSKQFEDITRGTFSNLGKVYIDAQNRLWIITHSGQLELYRTQTDDFKIVNLPFKASSIFQDEALNLFIGTYGNGLLKVDTKTKDTLKVFKNEDAKTTVYHIAQQGKDVLAAASNAVFRVYGNGRYVKIPVEISSETNFSVLENDGNGGVWLGSFGNGLFYMPVNNNQFRKYSHPNLPEDLNIEDLLIDSKNRLWIATYGNGVYLIDFPAKSVKNFKANKNNPFAIHYNDMLCLYEDITGVIWVGSDGTGASYYDEHLIKFNILTNNQVPRSVNVDMVRSFTTDCNDNFWIGTSGKGLTFGDTKNETYKTLTTDNSDLNSNRIISLNIFENDLWVGHQGYGLNIIENLKHYSFYPELTGYTIWRILPESKNRRWLATERQGVILFDKIQGILKEINIENSGLTDNNIRALIKGENGDLWIGTDNSGVFKWHAKTDKVEKIKDLEDKIKSLLLVGETLWVGTYGNGLKKYNLVNQSIRTYTKSDGLPNQVVYGVLPDSDQNLWLSTNNGLCRFDPKNEKFEGFSVDDGLQDTEFNTGAYFKDGHGTIYFGGLEGLNWFNPEQLTYNSAKPKTIISKFEVFSKEWPLNQNSELKYNQNTVTFTFSSLHFSQPERNLYKYRLLNYNDEWVAPKNVNFAHYTNLPPNTYTFQVISSNYDGVWNNEPAFFSFTILKPWYLTDGMKLAYVLLFLLIMFGVYRYLKFRWNIKTQLQLEHAETERLKKLDEFKTKLYTNISHEFRTPLTLISGPIDHQLSKGHLKPEDRKELGLVKQNANRLLNLVNQMVDLSMIDSGQVRLKVSKGNLNILLTQIVSAFRYKASEKHIEIDSKIDRLNSVWYDPDIIEKTVSNLFSNAIKYAPENSRIIFDANEKEDNLVLSVINTTKEISKKDLGKLFERFYQDDTTAEGVGVGLALVKELVTLSKGRIIANSIDTNKIQFTVTLPVSKKAFQPSELYKKDIEEELLCDGHAEADLNDDSPSLLIVEDDADIRAFIATIFKSNYKIIEAKNGKIGVKKALKQIPDLIISDVMMPIQDGIYLCNTLKHDALTSHIPIILLTAKVGEQNIKEGLKTGADAYVTKPFDTETLKLRVEKLIENREKLQKHFSKGFTVNPDIQISSTEEDFLKRLKTVLDDNLINPDFTSVAFAENMGMSRTQLHRKLKAIAGVSTSEFIRSQRLKLSIDLLIKSDSTISEIAYQVGFNTPSYFIKCFKEVYNCTPNEYLQQS</sequence>
<dbReference type="InterPro" id="IPR001789">
    <property type="entry name" value="Sig_transdc_resp-reg_receiver"/>
</dbReference>
<feature type="chain" id="PRO_5046521742" description="histidine kinase" evidence="9">
    <location>
        <begin position="19"/>
        <end position="1291"/>
    </location>
</feature>
<keyword evidence="8" id="KW-0812">Transmembrane</keyword>
<dbReference type="InterPro" id="IPR036890">
    <property type="entry name" value="HATPase_C_sf"/>
</dbReference>
<dbReference type="SUPFAM" id="SSF52172">
    <property type="entry name" value="CheY-like"/>
    <property type="match status" value="1"/>
</dbReference>
<keyword evidence="14" id="KW-1185">Reference proteome</keyword>
<dbReference type="Pfam" id="PF00512">
    <property type="entry name" value="HisKA"/>
    <property type="match status" value="1"/>
</dbReference>
<evidence type="ECO:0000256" key="4">
    <source>
        <dbReference type="ARBA" id="ARBA00023015"/>
    </source>
</evidence>
<evidence type="ECO:0000313" key="13">
    <source>
        <dbReference type="EMBL" id="NJX15228.1"/>
    </source>
</evidence>
<keyword evidence="4" id="KW-0805">Transcription regulation</keyword>
<keyword evidence="6" id="KW-0804">Transcription</keyword>
<feature type="domain" description="HTH araC/xylS-type" evidence="10">
    <location>
        <begin position="1191"/>
        <end position="1290"/>
    </location>
</feature>
<organism evidence="13 14">
    <name type="scientific">Tamlana crocina</name>
    <dbReference type="NCBI Taxonomy" id="393006"/>
    <lineage>
        <taxon>Bacteria</taxon>
        <taxon>Pseudomonadati</taxon>
        <taxon>Bacteroidota</taxon>
        <taxon>Flavobacteriia</taxon>
        <taxon>Flavobacteriales</taxon>
        <taxon>Flavobacteriaceae</taxon>
        <taxon>Tamlana</taxon>
    </lineage>
</organism>
<dbReference type="InterPro" id="IPR003594">
    <property type="entry name" value="HATPase_dom"/>
</dbReference>
<name>A0ABX1DDY9_9FLAO</name>
<evidence type="ECO:0000256" key="7">
    <source>
        <dbReference type="PROSITE-ProRule" id="PRU00169"/>
    </source>
</evidence>
<dbReference type="EMBL" id="JAAVJS010000007">
    <property type="protein sequence ID" value="NJX15228.1"/>
    <property type="molecule type" value="Genomic_DNA"/>
</dbReference>
<evidence type="ECO:0000259" key="12">
    <source>
        <dbReference type="PROSITE" id="PS50110"/>
    </source>
</evidence>
<evidence type="ECO:0000259" key="10">
    <source>
        <dbReference type="PROSITE" id="PS01124"/>
    </source>
</evidence>
<dbReference type="SUPFAM" id="SSF46689">
    <property type="entry name" value="Homeodomain-like"/>
    <property type="match status" value="1"/>
</dbReference>
<reference evidence="13 14" key="1">
    <citation type="submission" date="2020-03" db="EMBL/GenBank/DDBJ databases">
        <title>Tamlana sp. nov, isolated from XXX.</title>
        <authorList>
            <person name="Cao W.R."/>
        </authorList>
    </citation>
    <scope>NUCLEOTIDE SEQUENCE [LARGE SCALE GENOMIC DNA]</scope>
    <source>
        <strain evidence="13 14">HST1-43</strain>
    </source>
</reference>
<dbReference type="PROSITE" id="PS50109">
    <property type="entry name" value="HIS_KIN"/>
    <property type="match status" value="1"/>
</dbReference>
<feature type="transmembrane region" description="Helical" evidence="8">
    <location>
        <begin position="750"/>
        <end position="767"/>
    </location>
</feature>
<keyword evidence="9" id="KW-0732">Signal</keyword>
<comment type="catalytic activity">
    <reaction evidence="1">
        <text>ATP + protein L-histidine = ADP + protein N-phospho-L-histidine.</text>
        <dbReference type="EC" id="2.7.13.3"/>
    </reaction>
</comment>
<keyword evidence="5" id="KW-0238">DNA-binding</keyword>